<evidence type="ECO:0000313" key="15">
    <source>
        <dbReference type="EMBL" id="CAD7453428.1"/>
    </source>
</evidence>
<dbReference type="Gene3D" id="1.10.287.70">
    <property type="match status" value="1"/>
</dbReference>
<evidence type="ECO:0000256" key="8">
    <source>
        <dbReference type="ARBA" id="ARBA00023065"/>
    </source>
</evidence>
<keyword evidence="7 12" id="KW-1133">Transmembrane helix</keyword>
<dbReference type="InterPro" id="IPR003148">
    <property type="entry name" value="RCK_N"/>
</dbReference>
<feature type="domain" description="RCK N-terminal" evidence="14">
    <location>
        <begin position="125"/>
        <end position="202"/>
    </location>
</feature>
<feature type="transmembrane region" description="Helical" evidence="12">
    <location>
        <begin position="47"/>
        <end position="67"/>
    </location>
</feature>
<keyword evidence="2" id="KW-0813">Transport</keyword>
<keyword evidence="4 12" id="KW-0812">Transmembrane</keyword>
<keyword evidence="5" id="KW-0631">Potassium channel</keyword>
<dbReference type="PANTHER" id="PTHR10027">
    <property type="entry name" value="CALCIUM-ACTIVATED POTASSIUM CHANNEL ALPHA CHAIN"/>
    <property type="match status" value="1"/>
</dbReference>
<reference evidence="15" key="1">
    <citation type="submission" date="2020-11" db="EMBL/GenBank/DDBJ databases">
        <authorList>
            <person name="Tran Van P."/>
        </authorList>
    </citation>
    <scope>NUCLEOTIDE SEQUENCE</scope>
</reference>
<evidence type="ECO:0000256" key="6">
    <source>
        <dbReference type="ARBA" id="ARBA00022958"/>
    </source>
</evidence>
<evidence type="ECO:0000256" key="5">
    <source>
        <dbReference type="ARBA" id="ARBA00022826"/>
    </source>
</evidence>
<evidence type="ECO:0000259" key="13">
    <source>
        <dbReference type="Pfam" id="PF07885"/>
    </source>
</evidence>
<evidence type="ECO:0000256" key="2">
    <source>
        <dbReference type="ARBA" id="ARBA00022448"/>
    </source>
</evidence>
<sequence>MENSGDPLDFTNPQQLSYWTCVYFLIVTMSTVGYGDVYCQTVLGRTFLVFFLLVGLAIFASSIPEIIELVGTRSKYGGEYRREHGKRYFFTISRLSLAVFASWIPEITELAGNRCKYGGQYKRERRRHIVVCGHITYESVSHFLKDFLHEDREDVDVEVVFLHRKEPDLELEGLLKRHYTTVEFFQGTMMNAVDLERVKCRKPPDLELEGLFKRHFTTVEFFQGSIMNPIDLQRVKVRGRGITMAENLCQQL</sequence>
<comment type="catalytic activity">
    <reaction evidence="11">
        <text>K(+)(in) = K(+)(out)</text>
        <dbReference type="Rhea" id="RHEA:29463"/>
        <dbReference type="ChEBI" id="CHEBI:29103"/>
    </reaction>
</comment>
<evidence type="ECO:0000256" key="7">
    <source>
        <dbReference type="ARBA" id="ARBA00022989"/>
    </source>
</evidence>
<dbReference type="SUPFAM" id="SSF81324">
    <property type="entry name" value="Voltage-gated potassium channels"/>
    <property type="match status" value="1"/>
</dbReference>
<gene>
    <name evidence="15" type="ORF">TTEB3V08_LOCUS1568</name>
</gene>
<keyword evidence="9 12" id="KW-0472">Membrane</keyword>
<dbReference type="InterPro" id="IPR047871">
    <property type="entry name" value="K_chnl_Slo-like"/>
</dbReference>
<evidence type="ECO:0000256" key="12">
    <source>
        <dbReference type="SAM" id="Phobius"/>
    </source>
</evidence>
<dbReference type="Pfam" id="PF07885">
    <property type="entry name" value="Ion_trans_2"/>
    <property type="match status" value="1"/>
</dbReference>
<keyword evidence="8" id="KW-0406">Ion transport</keyword>
<evidence type="ECO:0000259" key="14">
    <source>
        <dbReference type="Pfam" id="PF22614"/>
    </source>
</evidence>
<keyword evidence="6" id="KW-0630">Potassium</keyword>
<dbReference type="GO" id="GO:0045211">
    <property type="term" value="C:postsynaptic membrane"/>
    <property type="evidence" value="ECO:0007669"/>
    <property type="project" value="TreeGrafter"/>
</dbReference>
<dbReference type="Pfam" id="PF22614">
    <property type="entry name" value="Slo-like_RCK"/>
    <property type="match status" value="1"/>
</dbReference>
<evidence type="ECO:0000256" key="10">
    <source>
        <dbReference type="ARBA" id="ARBA00023303"/>
    </source>
</evidence>
<proteinExistence type="predicted"/>
<dbReference type="PANTHER" id="PTHR10027:SF33">
    <property type="entry name" value="CALCIUM-ACTIVATED POTASSIUM CHANNEL SUBUNIT ALPHA-1-RELATED"/>
    <property type="match status" value="1"/>
</dbReference>
<organism evidence="15">
    <name type="scientific">Timema tahoe</name>
    <dbReference type="NCBI Taxonomy" id="61484"/>
    <lineage>
        <taxon>Eukaryota</taxon>
        <taxon>Metazoa</taxon>
        <taxon>Ecdysozoa</taxon>
        <taxon>Arthropoda</taxon>
        <taxon>Hexapoda</taxon>
        <taxon>Insecta</taxon>
        <taxon>Pterygota</taxon>
        <taxon>Neoptera</taxon>
        <taxon>Polyneoptera</taxon>
        <taxon>Phasmatodea</taxon>
        <taxon>Timematodea</taxon>
        <taxon>Timematoidea</taxon>
        <taxon>Timematidae</taxon>
        <taxon>Timema</taxon>
    </lineage>
</organism>
<evidence type="ECO:0000256" key="11">
    <source>
        <dbReference type="ARBA" id="ARBA00034430"/>
    </source>
</evidence>
<dbReference type="AlphaFoldDB" id="A0A7R9IAC5"/>
<evidence type="ECO:0008006" key="16">
    <source>
        <dbReference type="Google" id="ProtNLM"/>
    </source>
</evidence>
<comment type="subcellular location">
    <subcellularLocation>
        <location evidence="1">Membrane</location>
        <topology evidence="1">Multi-pass membrane protein</topology>
    </subcellularLocation>
</comment>
<evidence type="ECO:0000256" key="1">
    <source>
        <dbReference type="ARBA" id="ARBA00004141"/>
    </source>
</evidence>
<accession>A0A7R9IAC5</accession>
<protein>
    <recommendedName>
        <fullName evidence="16">Potassium channel domain-containing protein</fullName>
    </recommendedName>
</protein>
<feature type="transmembrane region" description="Helical" evidence="12">
    <location>
        <begin position="16"/>
        <end position="35"/>
    </location>
</feature>
<dbReference type="EMBL" id="OE000331">
    <property type="protein sequence ID" value="CAD7453428.1"/>
    <property type="molecule type" value="Genomic_DNA"/>
</dbReference>
<evidence type="ECO:0000256" key="4">
    <source>
        <dbReference type="ARBA" id="ARBA00022692"/>
    </source>
</evidence>
<dbReference type="GO" id="GO:0060072">
    <property type="term" value="F:large conductance calcium-activated potassium channel activity"/>
    <property type="evidence" value="ECO:0007669"/>
    <property type="project" value="TreeGrafter"/>
</dbReference>
<evidence type="ECO:0000256" key="9">
    <source>
        <dbReference type="ARBA" id="ARBA00023136"/>
    </source>
</evidence>
<dbReference type="InterPro" id="IPR013099">
    <property type="entry name" value="K_chnl_dom"/>
</dbReference>
<keyword evidence="10" id="KW-0407">Ion channel</keyword>
<keyword evidence="3" id="KW-0633">Potassium transport</keyword>
<name>A0A7R9IAC5_9NEOP</name>
<feature type="domain" description="Potassium channel" evidence="13">
    <location>
        <begin position="13"/>
        <end position="68"/>
    </location>
</feature>
<evidence type="ECO:0000256" key="3">
    <source>
        <dbReference type="ARBA" id="ARBA00022538"/>
    </source>
</evidence>